<dbReference type="PATRIC" id="fig|1648404.4.peg.1004"/>
<dbReference type="KEGG" id="ery:CP97_04805"/>
<gene>
    <name evidence="3" type="ORF">CP97_04805</name>
</gene>
<proteinExistence type="predicted"/>
<dbReference type="PROSITE" id="PS51257">
    <property type="entry name" value="PROKAR_LIPOPROTEIN"/>
    <property type="match status" value="1"/>
</dbReference>
<evidence type="ECO:0000313" key="4">
    <source>
        <dbReference type="Proteomes" id="UP000059113"/>
    </source>
</evidence>
<dbReference type="AlphaFoldDB" id="A0A0H4VF72"/>
<dbReference type="STRING" id="1648404.CP97_04805"/>
<protein>
    <recommendedName>
        <fullName evidence="5">Secreted protein</fullName>
    </recommendedName>
</protein>
<evidence type="ECO:0000256" key="2">
    <source>
        <dbReference type="SAM" id="SignalP"/>
    </source>
</evidence>
<keyword evidence="4" id="KW-1185">Reference proteome</keyword>
<organism evidence="3 4">
    <name type="scientific">Aurantiacibacter atlanticus</name>
    <dbReference type="NCBI Taxonomy" id="1648404"/>
    <lineage>
        <taxon>Bacteria</taxon>
        <taxon>Pseudomonadati</taxon>
        <taxon>Pseudomonadota</taxon>
        <taxon>Alphaproteobacteria</taxon>
        <taxon>Sphingomonadales</taxon>
        <taxon>Erythrobacteraceae</taxon>
        <taxon>Aurantiacibacter</taxon>
    </lineage>
</organism>
<feature type="region of interest" description="Disordered" evidence="1">
    <location>
        <begin position="30"/>
        <end position="92"/>
    </location>
</feature>
<dbReference type="Proteomes" id="UP000059113">
    <property type="component" value="Chromosome"/>
</dbReference>
<feature type="chain" id="PRO_5005210738" description="Secreted protein" evidence="2">
    <location>
        <begin position="23"/>
        <end position="92"/>
    </location>
</feature>
<feature type="signal peptide" evidence="2">
    <location>
        <begin position="1"/>
        <end position="22"/>
    </location>
</feature>
<keyword evidence="2" id="KW-0732">Signal</keyword>
<dbReference type="EMBL" id="CP011310">
    <property type="protein sequence ID" value="AKQ41491.1"/>
    <property type="molecule type" value="Genomic_DNA"/>
</dbReference>
<feature type="compositionally biased region" description="Polar residues" evidence="1">
    <location>
        <begin position="72"/>
        <end position="85"/>
    </location>
</feature>
<evidence type="ECO:0008006" key="5">
    <source>
        <dbReference type="Google" id="ProtNLM"/>
    </source>
</evidence>
<dbReference type="OrthoDB" id="7433554at2"/>
<name>A0A0H4VF72_9SPHN</name>
<evidence type="ECO:0000256" key="1">
    <source>
        <dbReference type="SAM" id="MobiDB-lite"/>
    </source>
</evidence>
<reference evidence="3 4" key="1">
    <citation type="journal article" date="2015" name="Int. J. Syst. Evol. Microbiol.">
        <title>Erythrobacter atlanticus sp. nov., a bacterium from ocean sediment able to degrade polycyclic aromatic hydrocarbons.</title>
        <authorList>
            <person name="Zhuang L."/>
            <person name="Liu Y."/>
            <person name="Wang L."/>
            <person name="Wang W."/>
            <person name="Shao Z."/>
        </authorList>
    </citation>
    <scope>NUCLEOTIDE SEQUENCE [LARGE SCALE GENOMIC DNA]</scope>
    <source>
        <strain evidence="4">s21-N3</strain>
    </source>
</reference>
<dbReference type="RefSeq" id="WP_048885015.1">
    <property type="nucleotide sequence ID" value="NZ_CP011310.1"/>
</dbReference>
<reference evidence="4" key="2">
    <citation type="submission" date="2015-04" db="EMBL/GenBank/DDBJ databases">
        <title>The complete genome sequence of Erythrobacter sp. s21-N3.</title>
        <authorList>
            <person name="Zhuang L."/>
            <person name="Liu Y."/>
            <person name="Shao Z."/>
        </authorList>
    </citation>
    <scope>NUCLEOTIDE SEQUENCE [LARGE SCALE GENOMIC DNA]</scope>
    <source>
        <strain evidence="4">s21-N3</strain>
    </source>
</reference>
<accession>A0A0H4VF72</accession>
<sequence length="92" mass="9443">MKQVIATLAATAALSLAACSDAAVDETDGEVMTAEENTTLPSASEPVVVDENENDRDSVSISEDGVSADINDGNTSINADISDNPSLEVKTD</sequence>
<evidence type="ECO:0000313" key="3">
    <source>
        <dbReference type="EMBL" id="AKQ41491.1"/>
    </source>
</evidence>